<keyword evidence="2" id="KW-1185">Reference proteome</keyword>
<evidence type="ECO:0000313" key="1">
    <source>
        <dbReference type="EMBL" id="PSS35129.1"/>
    </source>
</evidence>
<evidence type="ECO:0000313" key="2">
    <source>
        <dbReference type="Proteomes" id="UP000241394"/>
    </source>
</evidence>
<name>A0A2R6RYR9_ACTCC</name>
<keyword evidence="1" id="KW-0456">Lyase</keyword>
<dbReference type="EMBL" id="NKQK01000002">
    <property type="protein sequence ID" value="PSS35129.1"/>
    <property type="molecule type" value="Genomic_DNA"/>
</dbReference>
<sequence length="184" mass="20510">MHKRINFLAEIMKQKRTKKTKITDLNVDVLKLIMISVAKSSDGAGSFARAISVCKAFTELAEDKELLKAVAFVKGSVSGYDDSFWKINGLLSKCASARNMAACNILLTYLEERIQSSEAKVTATELAMKDFAERAEAVRAVFTRARMRAATLAAKKVRCMIDDVRMDVDEIREHVKRFRAAPTA</sequence>
<reference evidence="2" key="2">
    <citation type="journal article" date="2018" name="BMC Genomics">
        <title>A manually annotated Actinidia chinensis var. chinensis (kiwifruit) genome highlights the challenges associated with draft genomes and gene prediction in plants.</title>
        <authorList>
            <person name="Pilkington S.M."/>
            <person name="Crowhurst R."/>
            <person name="Hilario E."/>
            <person name="Nardozza S."/>
            <person name="Fraser L."/>
            <person name="Peng Y."/>
            <person name="Gunaseelan K."/>
            <person name="Simpson R."/>
            <person name="Tahir J."/>
            <person name="Deroles S.C."/>
            <person name="Templeton K."/>
            <person name="Luo Z."/>
            <person name="Davy M."/>
            <person name="Cheng C."/>
            <person name="McNeilage M."/>
            <person name="Scaglione D."/>
            <person name="Liu Y."/>
            <person name="Zhang Q."/>
            <person name="Datson P."/>
            <person name="De Silva N."/>
            <person name="Gardiner S.E."/>
            <person name="Bassett H."/>
            <person name="Chagne D."/>
            <person name="McCallum J."/>
            <person name="Dzierzon H."/>
            <person name="Deng C."/>
            <person name="Wang Y.Y."/>
            <person name="Barron L."/>
            <person name="Manako K."/>
            <person name="Bowen J."/>
            <person name="Foster T.M."/>
            <person name="Erridge Z.A."/>
            <person name="Tiffin H."/>
            <person name="Waite C.N."/>
            <person name="Davies K.M."/>
            <person name="Grierson E.P."/>
            <person name="Laing W.A."/>
            <person name="Kirk R."/>
            <person name="Chen X."/>
            <person name="Wood M."/>
            <person name="Montefiori M."/>
            <person name="Brummell D.A."/>
            <person name="Schwinn K.E."/>
            <person name="Catanach A."/>
            <person name="Fullerton C."/>
            <person name="Li D."/>
            <person name="Meiyalaghan S."/>
            <person name="Nieuwenhuizen N."/>
            <person name="Read N."/>
            <person name="Prakash R."/>
            <person name="Hunter D."/>
            <person name="Zhang H."/>
            <person name="McKenzie M."/>
            <person name="Knabel M."/>
            <person name="Harris A."/>
            <person name="Allan A.C."/>
            <person name="Gleave A."/>
            <person name="Chen A."/>
            <person name="Janssen B.J."/>
            <person name="Plunkett B."/>
            <person name="Ampomah-Dwamena C."/>
            <person name="Voogd C."/>
            <person name="Leif D."/>
            <person name="Lafferty D."/>
            <person name="Souleyre E.J.F."/>
            <person name="Varkonyi-Gasic E."/>
            <person name="Gambi F."/>
            <person name="Hanley J."/>
            <person name="Yao J.L."/>
            <person name="Cheung J."/>
            <person name="David K.M."/>
            <person name="Warren B."/>
            <person name="Marsh K."/>
            <person name="Snowden K.C."/>
            <person name="Lin-Wang K."/>
            <person name="Brian L."/>
            <person name="Martinez-Sanchez M."/>
            <person name="Wang M."/>
            <person name="Ileperuma N."/>
            <person name="Macnee N."/>
            <person name="Campin R."/>
            <person name="McAtee P."/>
            <person name="Drummond R.S.M."/>
            <person name="Espley R.V."/>
            <person name="Ireland H.S."/>
            <person name="Wu R."/>
            <person name="Atkinson R.G."/>
            <person name="Karunairetnam S."/>
            <person name="Bulley S."/>
            <person name="Chunkath S."/>
            <person name="Hanley Z."/>
            <person name="Storey R."/>
            <person name="Thrimawithana A.H."/>
            <person name="Thomson S."/>
            <person name="David C."/>
            <person name="Testolin R."/>
            <person name="Huang H."/>
            <person name="Hellens R.P."/>
            <person name="Schaffer R.J."/>
        </authorList>
    </citation>
    <scope>NUCLEOTIDE SEQUENCE [LARGE SCALE GENOMIC DNA]</scope>
    <source>
        <strain evidence="2">cv. Red5</strain>
    </source>
</reference>
<dbReference type="AlphaFoldDB" id="A0A2R6RYR9"/>
<organism evidence="1 2">
    <name type="scientific">Actinidia chinensis var. chinensis</name>
    <name type="common">Chinese soft-hair kiwi</name>
    <dbReference type="NCBI Taxonomy" id="1590841"/>
    <lineage>
        <taxon>Eukaryota</taxon>
        <taxon>Viridiplantae</taxon>
        <taxon>Streptophyta</taxon>
        <taxon>Embryophyta</taxon>
        <taxon>Tracheophyta</taxon>
        <taxon>Spermatophyta</taxon>
        <taxon>Magnoliopsida</taxon>
        <taxon>eudicotyledons</taxon>
        <taxon>Gunneridae</taxon>
        <taxon>Pentapetalae</taxon>
        <taxon>asterids</taxon>
        <taxon>Ericales</taxon>
        <taxon>Actinidiaceae</taxon>
        <taxon>Actinidia</taxon>
    </lineage>
</organism>
<gene>
    <name evidence="1" type="ORF">CEY00_Acc02328</name>
</gene>
<dbReference type="GO" id="GO:0016829">
    <property type="term" value="F:lyase activity"/>
    <property type="evidence" value="ECO:0007669"/>
    <property type="project" value="UniProtKB-KW"/>
</dbReference>
<dbReference type="Proteomes" id="UP000241394">
    <property type="component" value="Chromosome LG2"/>
</dbReference>
<dbReference type="Gramene" id="PSS35129">
    <property type="protein sequence ID" value="PSS35129"/>
    <property type="gene ID" value="CEY00_Acc02328"/>
</dbReference>
<protein>
    <submittedName>
        <fullName evidence="1">Argininosuccinate lyase</fullName>
    </submittedName>
</protein>
<comment type="caution">
    <text evidence="1">The sequence shown here is derived from an EMBL/GenBank/DDBJ whole genome shotgun (WGS) entry which is preliminary data.</text>
</comment>
<reference evidence="1 2" key="1">
    <citation type="submission" date="2017-07" db="EMBL/GenBank/DDBJ databases">
        <title>An improved, manually edited Actinidia chinensis var. chinensis (kiwifruit) genome highlights the challenges associated with draft genomes and gene prediction in plants.</title>
        <authorList>
            <person name="Pilkington S."/>
            <person name="Crowhurst R."/>
            <person name="Hilario E."/>
            <person name="Nardozza S."/>
            <person name="Fraser L."/>
            <person name="Peng Y."/>
            <person name="Gunaseelan K."/>
            <person name="Simpson R."/>
            <person name="Tahir J."/>
            <person name="Deroles S."/>
            <person name="Templeton K."/>
            <person name="Luo Z."/>
            <person name="Davy M."/>
            <person name="Cheng C."/>
            <person name="Mcneilage M."/>
            <person name="Scaglione D."/>
            <person name="Liu Y."/>
            <person name="Zhang Q."/>
            <person name="Datson P."/>
            <person name="De Silva N."/>
            <person name="Gardiner S."/>
            <person name="Bassett H."/>
            <person name="Chagne D."/>
            <person name="Mccallum J."/>
            <person name="Dzierzon H."/>
            <person name="Deng C."/>
            <person name="Wang Y.-Y."/>
            <person name="Barron N."/>
            <person name="Manako K."/>
            <person name="Bowen J."/>
            <person name="Foster T."/>
            <person name="Erridge Z."/>
            <person name="Tiffin H."/>
            <person name="Waite C."/>
            <person name="Davies K."/>
            <person name="Grierson E."/>
            <person name="Laing W."/>
            <person name="Kirk R."/>
            <person name="Chen X."/>
            <person name="Wood M."/>
            <person name="Montefiori M."/>
            <person name="Brummell D."/>
            <person name="Schwinn K."/>
            <person name="Catanach A."/>
            <person name="Fullerton C."/>
            <person name="Li D."/>
            <person name="Meiyalaghan S."/>
            <person name="Nieuwenhuizen N."/>
            <person name="Read N."/>
            <person name="Prakash R."/>
            <person name="Hunter D."/>
            <person name="Zhang H."/>
            <person name="Mckenzie M."/>
            <person name="Knabel M."/>
            <person name="Harris A."/>
            <person name="Allan A."/>
            <person name="Chen A."/>
            <person name="Janssen B."/>
            <person name="Plunkett B."/>
            <person name="Dwamena C."/>
            <person name="Voogd C."/>
            <person name="Leif D."/>
            <person name="Lafferty D."/>
            <person name="Souleyre E."/>
            <person name="Varkonyi-Gasic E."/>
            <person name="Gambi F."/>
            <person name="Hanley J."/>
            <person name="Yao J.-L."/>
            <person name="Cheung J."/>
            <person name="David K."/>
            <person name="Warren B."/>
            <person name="Marsh K."/>
            <person name="Snowden K."/>
            <person name="Lin-Wang K."/>
            <person name="Brian L."/>
            <person name="Martinez-Sanchez M."/>
            <person name="Wang M."/>
            <person name="Ileperuma N."/>
            <person name="Macnee N."/>
            <person name="Campin R."/>
            <person name="Mcatee P."/>
            <person name="Drummond R."/>
            <person name="Espley R."/>
            <person name="Ireland H."/>
            <person name="Wu R."/>
            <person name="Atkinson R."/>
            <person name="Karunairetnam S."/>
            <person name="Bulley S."/>
            <person name="Chunkath S."/>
            <person name="Hanley Z."/>
            <person name="Storey R."/>
            <person name="Thrimawithana A."/>
            <person name="Thomson S."/>
            <person name="David C."/>
            <person name="Testolin R."/>
        </authorList>
    </citation>
    <scope>NUCLEOTIDE SEQUENCE [LARGE SCALE GENOMIC DNA]</scope>
    <source>
        <strain evidence="2">cv. Red5</strain>
        <tissue evidence="1">Young leaf</tissue>
    </source>
</reference>
<accession>A0A2R6RYR9</accession>
<dbReference type="OrthoDB" id="1498438at2759"/>
<proteinExistence type="predicted"/>
<dbReference type="InParanoid" id="A0A2R6RYR9"/>